<dbReference type="Gene3D" id="3.40.430.10">
    <property type="entry name" value="Dihydrofolate Reductase, subunit A"/>
    <property type="match status" value="1"/>
</dbReference>
<dbReference type="AlphaFoldDB" id="A0A317KZE7"/>
<evidence type="ECO:0000313" key="2">
    <source>
        <dbReference type="EMBL" id="PWU67029.1"/>
    </source>
</evidence>
<dbReference type="OrthoDB" id="195113at2"/>
<gene>
    <name evidence="2" type="ORF">DLJ74_17560</name>
</gene>
<dbReference type="InterPro" id="IPR002734">
    <property type="entry name" value="RibDG_C"/>
</dbReference>
<dbReference type="Proteomes" id="UP000245624">
    <property type="component" value="Unassembled WGS sequence"/>
</dbReference>
<dbReference type="PANTHER" id="PTHR38011">
    <property type="entry name" value="DIHYDROFOLATE REDUCTASE FAMILY PROTEIN (AFU_ORTHOLOGUE AFUA_8G06820)"/>
    <property type="match status" value="1"/>
</dbReference>
<reference evidence="2 3" key="1">
    <citation type="submission" date="2018-05" db="EMBL/GenBank/DDBJ databases">
        <title>Genomic analysis of Gracilibacillus dipsosauri DD1 reveals novel features of a salt-tolerant amylase.</title>
        <authorList>
            <person name="Deutch C.E."/>
            <person name="Yang S."/>
        </authorList>
    </citation>
    <scope>NUCLEOTIDE SEQUENCE [LARGE SCALE GENOMIC DNA]</scope>
    <source>
        <strain evidence="2 3">DD1</strain>
    </source>
</reference>
<protein>
    <submittedName>
        <fullName evidence="2">Dihydrofolate reductase</fullName>
    </submittedName>
</protein>
<proteinExistence type="predicted"/>
<dbReference type="GO" id="GO:0008703">
    <property type="term" value="F:5-amino-6-(5-phosphoribosylamino)uracil reductase activity"/>
    <property type="evidence" value="ECO:0007669"/>
    <property type="project" value="InterPro"/>
</dbReference>
<dbReference type="GO" id="GO:0009231">
    <property type="term" value="P:riboflavin biosynthetic process"/>
    <property type="evidence" value="ECO:0007669"/>
    <property type="project" value="InterPro"/>
</dbReference>
<dbReference type="PANTHER" id="PTHR38011:SF11">
    <property type="entry name" value="2,5-DIAMINO-6-RIBOSYLAMINO-4(3H)-PYRIMIDINONE 5'-PHOSPHATE REDUCTASE"/>
    <property type="match status" value="1"/>
</dbReference>
<dbReference type="InterPro" id="IPR024072">
    <property type="entry name" value="DHFR-like_dom_sf"/>
</dbReference>
<organism evidence="2 3">
    <name type="scientific">Gracilibacillus dipsosauri</name>
    <dbReference type="NCBI Taxonomy" id="178340"/>
    <lineage>
        <taxon>Bacteria</taxon>
        <taxon>Bacillati</taxon>
        <taxon>Bacillota</taxon>
        <taxon>Bacilli</taxon>
        <taxon>Bacillales</taxon>
        <taxon>Bacillaceae</taxon>
        <taxon>Gracilibacillus</taxon>
    </lineage>
</organism>
<dbReference type="RefSeq" id="WP_054788609.1">
    <property type="nucleotide sequence ID" value="NZ_QGTD01000019.1"/>
</dbReference>
<sequence length="183" mass="21194">MRKVILSMVMSLDGYVAGENGDSSWHVMDQEMDEYMENLLDSADTLLYGRRAYEMMIQYWPSAEFDPNNSEESRAFARKINQKKKAVFTRTLNKVEWNAIAVKGNIAFEVRKWKQQPGQDLVLLAGADIAQTFIQEDLIDEFRLILNPVVIGNGVRLFHNRMRKLELIETHTFQCGNVLLVYK</sequence>
<dbReference type="SUPFAM" id="SSF53597">
    <property type="entry name" value="Dihydrofolate reductase-like"/>
    <property type="match status" value="1"/>
</dbReference>
<feature type="domain" description="Bacterial bifunctional deaminase-reductase C-terminal" evidence="1">
    <location>
        <begin position="2"/>
        <end position="179"/>
    </location>
</feature>
<dbReference type="EMBL" id="QGTD01000019">
    <property type="protein sequence ID" value="PWU67029.1"/>
    <property type="molecule type" value="Genomic_DNA"/>
</dbReference>
<name>A0A317KZE7_9BACI</name>
<dbReference type="InterPro" id="IPR050765">
    <property type="entry name" value="Riboflavin_Biosynth_HTPR"/>
</dbReference>
<evidence type="ECO:0000259" key="1">
    <source>
        <dbReference type="Pfam" id="PF01872"/>
    </source>
</evidence>
<comment type="caution">
    <text evidence="2">The sequence shown here is derived from an EMBL/GenBank/DDBJ whole genome shotgun (WGS) entry which is preliminary data.</text>
</comment>
<accession>A0A317KZE7</accession>
<evidence type="ECO:0000313" key="3">
    <source>
        <dbReference type="Proteomes" id="UP000245624"/>
    </source>
</evidence>
<dbReference type="Pfam" id="PF01872">
    <property type="entry name" value="RibD_C"/>
    <property type="match status" value="1"/>
</dbReference>
<keyword evidence="3" id="KW-1185">Reference proteome</keyword>